<evidence type="ECO:0000313" key="3">
    <source>
        <dbReference type="Proteomes" id="UP000831607"/>
    </source>
</evidence>
<dbReference type="InterPro" id="IPR025500">
    <property type="entry name" value="DUF4390"/>
</dbReference>
<evidence type="ECO:0000256" key="1">
    <source>
        <dbReference type="SAM" id="SignalP"/>
    </source>
</evidence>
<sequence>MTVAAATLRKMLRWLSAYVLMFFFLGSAQAETTARATIERIEPLVIGGQLSLDIDIDLTLNTSMKQALSRGVPLYFSIDLEIEQPRWWWLNKSIVDTRLERRLSYNTLTRSWRVSTGDLAIAAASYEDAINLLARIRDWPVVLSDRFEQDQQYIGEIRIRLDVDRLARPLQMDNANRDNWTLNSPWKSFEFSIRRDTGVAQ</sequence>
<dbReference type="RefSeq" id="WP_243478975.1">
    <property type="nucleotide sequence ID" value="NZ_CP063982.1"/>
</dbReference>
<protein>
    <submittedName>
        <fullName evidence="2">DUF4390 domain-containing protein</fullName>
    </submittedName>
</protein>
<evidence type="ECO:0000313" key="2">
    <source>
        <dbReference type="EMBL" id="UOD50572.1"/>
    </source>
</evidence>
<organism evidence="2 3">
    <name type="scientific">Orrella daihaiensis</name>
    <dbReference type="NCBI Taxonomy" id="2782176"/>
    <lineage>
        <taxon>Bacteria</taxon>
        <taxon>Pseudomonadati</taxon>
        <taxon>Pseudomonadota</taxon>
        <taxon>Betaproteobacteria</taxon>
        <taxon>Burkholderiales</taxon>
        <taxon>Alcaligenaceae</taxon>
        <taxon>Orrella</taxon>
    </lineage>
</organism>
<reference evidence="2 3" key="1">
    <citation type="submission" date="2020-11" db="EMBL/GenBank/DDBJ databases">
        <title>Algicoccus daihaiensis sp.nov., isolated from Daihai Lake in Inner Mongolia.</title>
        <authorList>
            <person name="Kai J."/>
        </authorList>
    </citation>
    <scope>NUCLEOTIDE SEQUENCE [LARGE SCALE GENOMIC DNA]</scope>
    <source>
        <strain evidence="3">f23</strain>
    </source>
</reference>
<proteinExistence type="predicted"/>
<name>A0ABY4AND7_9BURK</name>
<feature type="signal peptide" evidence="1">
    <location>
        <begin position="1"/>
        <end position="30"/>
    </location>
</feature>
<keyword evidence="3" id="KW-1185">Reference proteome</keyword>
<accession>A0ABY4AND7</accession>
<dbReference type="EMBL" id="CP063982">
    <property type="protein sequence ID" value="UOD50572.1"/>
    <property type="molecule type" value="Genomic_DNA"/>
</dbReference>
<dbReference type="Pfam" id="PF14334">
    <property type="entry name" value="DUF4390"/>
    <property type="match status" value="1"/>
</dbReference>
<feature type="chain" id="PRO_5045660900" evidence="1">
    <location>
        <begin position="31"/>
        <end position="201"/>
    </location>
</feature>
<dbReference type="Proteomes" id="UP000831607">
    <property type="component" value="Chromosome"/>
</dbReference>
<keyword evidence="1" id="KW-0732">Signal</keyword>
<gene>
    <name evidence="2" type="ORF">DHf2319_01120</name>
</gene>